<dbReference type="SUPFAM" id="SSF56059">
    <property type="entry name" value="Glutathione synthetase ATP-binding domain-like"/>
    <property type="match status" value="1"/>
</dbReference>
<dbReference type="GO" id="GO:0009432">
    <property type="term" value="P:SOS response"/>
    <property type="evidence" value="ECO:0007669"/>
    <property type="project" value="TreeGrafter"/>
</dbReference>
<dbReference type="Proteomes" id="UP000634476">
    <property type="component" value="Unassembled WGS sequence"/>
</dbReference>
<dbReference type="GO" id="GO:0005524">
    <property type="term" value="F:ATP binding"/>
    <property type="evidence" value="ECO:0007669"/>
    <property type="project" value="UniProtKB-UniRule"/>
</dbReference>
<dbReference type="EMBL" id="BOOK01000037">
    <property type="protein sequence ID" value="GII03226.1"/>
    <property type="molecule type" value="Genomic_DNA"/>
</dbReference>
<keyword evidence="1" id="KW-0067">ATP-binding</keyword>
<keyword evidence="1" id="KW-0547">Nucleotide-binding</keyword>
<dbReference type="AlphaFoldDB" id="A0A8J3T2H9"/>
<dbReference type="GO" id="GO:0005737">
    <property type="term" value="C:cytoplasm"/>
    <property type="evidence" value="ECO:0007669"/>
    <property type="project" value="TreeGrafter"/>
</dbReference>
<keyword evidence="4" id="KW-1185">Reference proteome</keyword>
<reference evidence="3" key="1">
    <citation type="submission" date="2021-01" db="EMBL/GenBank/DDBJ databases">
        <title>Whole genome shotgun sequence of Planobispora takensis NBRC 109077.</title>
        <authorList>
            <person name="Komaki H."/>
            <person name="Tamura T."/>
        </authorList>
    </citation>
    <scope>NUCLEOTIDE SEQUENCE</scope>
    <source>
        <strain evidence="3">NBRC 109077</strain>
    </source>
</reference>
<gene>
    <name evidence="3" type="ORF">Pta02_52340</name>
</gene>
<dbReference type="InterPro" id="IPR011761">
    <property type="entry name" value="ATP-grasp"/>
</dbReference>
<proteinExistence type="predicted"/>
<sequence length="334" mass="37421">MPTPHVLVLTGDEDPHAARVTGLLTGRGARVTVFDHRLYPAQAHVELAYTGRGLTRRLLHTGTGAGAGTVDLNELTALWWRRPTPPAAHPELTDPAVAAYAAQESASLVSDLWEHLPCRKVPAAESVLQRARRKSSQLIIAAELGFTVPDTLITTQARELWDFHDRHDGQIVTKPFGRPWVENLRSGDTVSRFCEPVSPRDLAYADALRFCPVIVQRYVPKRLELRVTVVGGQIFAAEIHSQASNRSRLDWRRYNTDVTPHRVHRLPDEVGRRCLAMMDRLGLLYGAFDLILTPEDEYVFMEINPNGQWLWIEDLTGLPISRAVCDLLLEGPRA</sequence>
<evidence type="ECO:0000313" key="4">
    <source>
        <dbReference type="Proteomes" id="UP000634476"/>
    </source>
</evidence>
<dbReference type="InterPro" id="IPR048936">
    <property type="entry name" value="MvdD-like_ATPgrasp"/>
</dbReference>
<dbReference type="PANTHER" id="PTHR21621">
    <property type="entry name" value="RIBOSOMAL PROTEIN S6 MODIFICATION PROTEIN"/>
    <property type="match status" value="1"/>
</dbReference>
<dbReference type="PANTHER" id="PTHR21621:SF0">
    <property type="entry name" value="BETA-CITRYLGLUTAMATE SYNTHASE B-RELATED"/>
    <property type="match status" value="1"/>
</dbReference>
<comment type="caution">
    <text evidence="3">The sequence shown here is derived from an EMBL/GenBank/DDBJ whole genome shotgun (WGS) entry which is preliminary data.</text>
</comment>
<name>A0A8J3T2H9_9ACTN</name>
<dbReference type="GO" id="GO:0018169">
    <property type="term" value="F:ribosomal S6-glutamic acid ligase activity"/>
    <property type="evidence" value="ECO:0007669"/>
    <property type="project" value="TreeGrafter"/>
</dbReference>
<dbReference type="PROSITE" id="PS50975">
    <property type="entry name" value="ATP_GRASP"/>
    <property type="match status" value="1"/>
</dbReference>
<dbReference type="Pfam" id="PF21068">
    <property type="entry name" value="ATPgraspMvdD"/>
    <property type="match status" value="1"/>
</dbReference>
<protein>
    <recommendedName>
        <fullName evidence="2">ATP-grasp domain-containing protein</fullName>
    </recommendedName>
</protein>
<dbReference type="GO" id="GO:0046872">
    <property type="term" value="F:metal ion binding"/>
    <property type="evidence" value="ECO:0007669"/>
    <property type="project" value="InterPro"/>
</dbReference>
<organism evidence="3 4">
    <name type="scientific">Planobispora takensis</name>
    <dbReference type="NCBI Taxonomy" id="1367882"/>
    <lineage>
        <taxon>Bacteria</taxon>
        <taxon>Bacillati</taxon>
        <taxon>Actinomycetota</taxon>
        <taxon>Actinomycetes</taxon>
        <taxon>Streptosporangiales</taxon>
        <taxon>Streptosporangiaceae</taxon>
        <taxon>Planobispora</taxon>
    </lineage>
</organism>
<evidence type="ECO:0000256" key="1">
    <source>
        <dbReference type="PROSITE-ProRule" id="PRU00409"/>
    </source>
</evidence>
<evidence type="ECO:0000259" key="2">
    <source>
        <dbReference type="PROSITE" id="PS50975"/>
    </source>
</evidence>
<feature type="domain" description="ATP-grasp" evidence="2">
    <location>
        <begin position="138"/>
        <end position="329"/>
    </location>
</feature>
<evidence type="ECO:0000313" key="3">
    <source>
        <dbReference type="EMBL" id="GII03226.1"/>
    </source>
</evidence>
<dbReference type="RefSeq" id="WP_203877508.1">
    <property type="nucleotide sequence ID" value="NZ_BOOK01000037.1"/>
</dbReference>
<dbReference type="Gene3D" id="3.30.470.20">
    <property type="entry name" value="ATP-grasp fold, B domain"/>
    <property type="match status" value="1"/>
</dbReference>
<accession>A0A8J3T2H9</accession>